<dbReference type="PATRIC" id="fig|471514.4.peg.510"/>
<evidence type="ECO:0000313" key="1">
    <source>
        <dbReference type="EMBL" id="KPV43974.1"/>
    </source>
</evidence>
<accession>A0A0P9CW14</accession>
<reference evidence="1 2" key="1">
    <citation type="submission" date="2015-09" db="EMBL/GenBank/DDBJ databases">
        <title>Draft genome sequence of Alicyclobacillus ferrooxydans DSM 22381.</title>
        <authorList>
            <person name="Hemp J."/>
        </authorList>
    </citation>
    <scope>NUCLEOTIDE SEQUENCE [LARGE SCALE GENOMIC DNA]</scope>
    <source>
        <strain evidence="1 2">TC-34</strain>
    </source>
</reference>
<evidence type="ECO:0000313" key="2">
    <source>
        <dbReference type="Proteomes" id="UP000050482"/>
    </source>
</evidence>
<gene>
    <name evidence="1" type="ORF">AN477_09665</name>
</gene>
<name>A0A0P9CW14_9BACL</name>
<proteinExistence type="predicted"/>
<dbReference type="STRING" id="471514.AN477_09665"/>
<organism evidence="1 2">
    <name type="scientific">Alicyclobacillus ferrooxydans</name>
    <dbReference type="NCBI Taxonomy" id="471514"/>
    <lineage>
        <taxon>Bacteria</taxon>
        <taxon>Bacillati</taxon>
        <taxon>Bacillota</taxon>
        <taxon>Bacilli</taxon>
        <taxon>Bacillales</taxon>
        <taxon>Alicyclobacillaceae</taxon>
        <taxon>Alicyclobacillus</taxon>
    </lineage>
</organism>
<dbReference type="EMBL" id="LJCO01000042">
    <property type="protein sequence ID" value="KPV43974.1"/>
    <property type="molecule type" value="Genomic_DNA"/>
</dbReference>
<dbReference type="AlphaFoldDB" id="A0A0P9CW14"/>
<keyword evidence="2" id="KW-1185">Reference proteome</keyword>
<comment type="caution">
    <text evidence="1">The sequence shown here is derived from an EMBL/GenBank/DDBJ whole genome shotgun (WGS) entry which is preliminary data.</text>
</comment>
<dbReference type="Proteomes" id="UP000050482">
    <property type="component" value="Unassembled WGS sequence"/>
</dbReference>
<protein>
    <submittedName>
        <fullName evidence="1">Uncharacterized protein</fullName>
    </submittedName>
</protein>
<sequence length="88" mass="9960">MTEFSTTKLSKMCYSVEIHLPPGHEPSLLREILSEYQTVYHSTSVSETVRAFEIHRTLSVEEIAIENTRCSRELAGSGFVLSKSRKQA</sequence>